<dbReference type="GO" id="GO:0022857">
    <property type="term" value="F:transmembrane transporter activity"/>
    <property type="evidence" value="ECO:0007669"/>
    <property type="project" value="UniProtKB-UniRule"/>
</dbReference>
<feature type="transmembrane region" description="Helical" evidence="7">
    <location>
        <begin position="142"/>
        <end position="164"/>
    </location>
</feature>
<evidence type="ECO:0000256" key="4">
    <source>
        <dbReference type="ARBA" id="ARBA00022692"/>
    </source>
</evidence>
<organism evidence="9 10">
    <name type="scientific">Yoonia maricola</name>
    <dbReference type="NCBI Taxonomy" id="420999"/>
    <lineage>
        <taxon>Bacteria</taxon>
        <taxon>Pseudomonadati</taxon>
        <taxon>Pseudomonadota</taxon>
        <taxon>Alphaproteobacteria</taxon>
        <taxon>Rhodobacterales</taxon>
        <taxon>Paracoccaceae</taxon>
        <taxon>Yoonia</taxon>
    </lineage>
</organism>
<evidence type="ECO:0000256" key="3">
    <source>
        <dbReference type="ARBA" id="ARBA00022475"/>
    </source>
</evidence>
<reference evidence="9 10" key="1">
    <citation type="submission" date="2017-11" db="EMBL/GenBank/DDBJ databases">
        <title>Genomic Encyclopedia of Archaeal and Bacterial Type Strains, Phase II (KMG-II): From Individual Species to Whole Genera.</title>
        <authorList>
            <person name="Goeker M."/>
        </authorList>
    </citation>
    <scope>NUCLEOTIDE SEQUENCE [LARGE SCALE GENOMIC DNA]</scope>
    <source>
        <strain evidence="9 10">DSM 29128</strain>
    </source>
</reference>
<comment type="subunit">
    <text evidence="7">The complex comprises the extracytoplasmic solute receptor protein and the two transmembrane proteins.</text>
</comment>
<keyword evidence="4 7" id="KW-0812">Transmembrane</keyword>
<sequence length="188" mass="20652">MLNSALVGLTRVAHSLAIAANVAGTLTVLMLVVILNVDVVARSVFNAPLRGTYEIVQLSVVFIVFLQLADVVRVDRLTRSDGFLNLLHSRKPGLTANLRRIINAISAIFMGLIAYIMFPEFLKMWDTQDFFGIPGLFTVPWWPIKLVIASGSALACLIFVLKVITAQDRPQLIRVPEHDDIDAGGTKP</sequence>
<keyword evidence="3" id="KW-1003">Cell membrane</keyword>
<feature type="transmembrane region" description="Helical" evidence="7">
    <location>
        <begin position="12"/>
        <end position="35"/>
    </location>
</feature>
<protein>
    <recommendedName>
        <fullName evidence="7">TRAP transporter small permease protein</fullName>
    </recommendedName>
</protein>
<comment type="caution">
    <text evidence="7">Lacks conserved residue(s) required for the propagation of feature annotation.</text>
</comment>
<evidence type="ECO:0000313" key="9">
    <source>
        <dbReference type="EMBL" id="PJI85746.1"/>
    </source>
</evidence>
<accession>A0A2M8W497</accession>
<comment type="caution">
    <text evidence="9">The sequence shown here is derived from an EMBL/GenBank/DDBJ whole genome shotgun (WGS) entry which is preliminary data.</text>
</comment>
<evidence type="ECO:0000256" key="1">
    <source>
        <dbReference type="ARBA" id="ARBA00004651"/>
    </source>
</evidence>
<keyword evidence="7" id="KW-0997">Cell inner membrane</keyword>
<evidence type="ECO:0000313" key="10">
    <source>
        <dbReference type="Proteomes" id="UP000228531"/>
    </source>
</evidence>
<dbReference type="GO" id="GO:0005886">
    <property type="term" value="C:plasma membrane"/>
    <property type="evidence" value="ECO:0007669"/>
    <property type="project" value="UniProtKB-SubCell"/>
</dbReference>
<dbReference type="Pfam" id="PF04290">
    <property type="entry name" value="DctQ"/>
    <property type="match status" value="1"/>
</dbReference>
<comment type="function">
    <text evidence="7">Part of the tripartite ATP-independent periplasmic (TRAP) transport system.</text>
</comment>
<evidence type="ECO:0000259" key="8">
    <source>
        <dbReference type="Pfam" id="PF04290"/>
    </source>
</evidence>
<comment type="subcellular location">
    <subcellularLocation>
        <location evidence="7">Cell inner membrane</location>
        <topology evidence="7">Multi-pass membrane protein</topology>
    </subcellularLocation>
    <subcellularLocation>
        <location evidence="1">Cell membrane</location>
        <topology evidence="1">Multi-pass membrane protein</topology>
    </subcellularLocation>
</comment>
<evidence type="ECO:0000256" key="2">
    <source>
        <dbReference type="ARBA" id="ARBA00022448"/>
    </source>
</evidence>
<evidence type="ECO:0000256" key="6">
    <source>
        <dbReference type="ARBA" id="ARBA00023136"/>
    </source>
</evidence>
<evidence type="ECO:0000256" key="7">
    <source>
        <dbReference type="RuleBase" id="RU369079"/>
    </source>
</evidence>
<proteinExistence type="inferred from homology"/>
<dbReference type="InterPro" id="IPR055348">
    <property type="entry name" value="DctQ"/>
</dbReference>
<dbReference type="Proteomes" id="UP000228531">
    <property type="component" value="Unassembled WGS sequence"/>
</dbReference>
<keyword evidence="6 7" id="KW-0472">Membrane</keyword>
<feature type="transmembrane region" description="Helical" evidence="7">
    <location>
        <begin position="101"/>
        <end position="122"/>
    </location>
</feature>
<dbReference type="OrthoDB" id="4250245at2"/>
<comment type="similarity">
    <text evidence="7">Belongs to the TRAP transporter small permease family.</text>
</comment>
<dbReference type="AlphaFoldDB" id="A0A2M8W497"/>
<keyword evidence="10" id="KW-1185">Reference proteome</keyword>
<keyword evidence="5 7" id="KW-1133">Transmembrane helix</keyword>
<dbReference type="RefSeq" id="WP_100368108.1">
    <property type="nucleotide sequence ID" value="NZ_PGTY01000002.1"/>
</dbReference>
<feature type="domain" description="Tripartite ATP-independent periplasmic transporters DctQ component" evidence="8">
    <location>
        <begin position="31"/>
        <end position="165"/>
    </location>
</feature>
<gene>
    <name evidence="9" type="ORF">BC777_2092</name>
</gene>
<dbReference type="EMBL" id="PGTY01000002">
    <property type="protein sequence ID" value="PJI85746.1"/>
    <property type="molecule type" value="Genomic_DNA"/>
</dbReference>
<name>A0A2M8W497_9RHOB</name>
<keyword evidence="2 7" id="KW-0813">Transport</keyword>
<evidence type="ECO:0000256" key="5">
    <source>
        <dbReference type="ARBA" id="ARBA00022989"/>
    </source>
</evidence>